<dbReference type="EMBL" id="CP041637">
    <property type="protein sequence ID" value="QDO93977.1"/>
    <property type="molecule type" value="Genomic_DNA"/>
</dbReference>
<keyword evidence="5" id="KW-1185">Reference proteome</keyword>
<dbReference type="InterPro" id="IPR039513">
    <property type="entry name" value="PL-6"/>
</dbReference>
<dbReference type="AlphaFoldDB" id="A0A516GR19"/>
<keyword evidence="1 2" id="KW-0732">Signal</keyword>
<name>A0A516GR19_9FLAO</name>
<evidence type="ECO:0000256" key="1">
    <source>
        <dbReference type="ARBA" id="ARBA00022729"/>
    </source>
</evidence>
<dbReference type="SUPFAM" id="SSF51126">
    <property type="entry name" value="Pectin lyase-like"/>
    <property type="match status" value="1"/>
</dbReference>
<accession>A0A516GR19</accession>
<feature type="chain" id="PRO_5022057902" evidence="2">
    <location>
        <begin position="24"/>
        <end position="581"/>
    </location>
</feature>
<gene>
    <name evidence="4" type="ORF">FNB79_08270</name>
</gene>
<dbReference type="Gene3D" id="2.160.20.10">
    <property type="entry name" value="Single-stranded right-handed beta-helix, Pectin lyase-like"/>
    <property type="match status" value="1"/>
</dbReference>
<dbReference type="Pfam" id="PF14592">
    <property type="entry name" value="Chondroitinas_B"/>
    <property type="match status" value="1"/>
</dbReference>
<dbReference type="CDD" id="cd14251">
    <property type="entry name" value="PL-6"/>
    <property type="match status" value="1"/>
</dbReference>
<dbReference type="KEGG" id="fop:FNB79_08270"/>
<evidence type="ECO:0000259" key="3">
    <source>
        <dbReference type="Pfam" id="PF18962"/>
    </source>
</evidence>
<dbReference type="InterPro" id="IPR012334">
    <property type="entry name" value="Pectin_lyas_fold"/>
</dbReference>
<feature type="domain" description="Secretion system C-terminal sorting" evidence="3">
    <location>
        <begin position="513"/>
        <end position="580"/>
    </location>
</feature>
<evidence type="ECO:0000256" key="2">
    <source>
        <dbReference type="SAM" id="SignalP"/>
    </source>
</evidence>
<organism evidence="4 5">
    <name type="scientific">Formosa sediminum</name>
    <dbReference type="NCBI Taxonomy" id="2594004"/>
    <lineage>
        <taxon>Bacteria</taxon>
        <taxon>Pseudomonadati</taxon>
        <taxon>Bacteroidota</taxon>
        <taxon>Flavobacteriia</taxon>
        <taxon>Flavobacteriales</taxon>
        <taxon>Flavobacteriaceae</taxon>
        <taxon>Formosa</taxon>
    </lineage>
</organism>
<dbReference type="Proteomes" id="UP000319209">
    <property type="component" value="Chromosome"/>
</dbReference>
<evidence type="ECO:0000313" key="4">
    <source>
        <dbReference type="EMBL" id="QDO93977.1"/>
    </source>
</evidence>
<dbReference type="SMART" id="SM00710">
    <property type="entry name" value="PbH1"/>
    <property type="match status" value="4"/>
</dbReference>
<feature type="signal peptide" evidence="2">
    <location>
        <begin position="1"/>
        <end position="23"/>
    </location>
</feature>
<proteinExistence type="predicted"/>
<dbReference type="InterPro" id="IPR006626">
    <property type="entry name" value="PbH1"/>
</dbReference>
<protein>
    <submittedName>
        <fullName evidence="4">T9SS type A sorting domain-containing protein</fullName>
    </submittedName>
</protein>
<sequence>MTITQVTNYVFAFALLFTASSYGQVVSTTTQLESALANATPGSTITLANKTWTNVELSINKSGTQDQPIIIEAQTSGSVFFEGNSHVKLGGKYIIFKGIVFQNASNIDTDTPVIEFKSAQDCNYCTVTDIKIDAYNGTNAQEKETFKWILLRGTHNEVSYSSFIGKHGVGSIINDNRSSTEANYHKIHHNYFADRTPVGEINDLNDQDAIRLGSSSTSLSDSYSEVYNNYFYNFSGEIEVISNKSGKNKYYNNTFEDYQGALTLRHGNGCEVYNNFFFANKNVFSGGIRVMGENHNIYNNYIEGVNSKKPDGSTSGGTGGINVSNGKPDSSLNEYYQVKNVNIVNNTFVDCDYGLRIGTKIKSTNTLAPENVIVANNLIYENTVKAIQVITELIGTLSKFEGNIKQNGTWDIDTDADGNISVTSGLLSSQDNFYRIVAGSDAVNAGKGSYSFLTEDILGGIRPSNFDVGAEELNAGGVSFPYSQLDVGVTVGFGGKSTLGIGEASIQDTKLLIYPLPSKSDYINVSLGNRILGTVEIADMSGRIVLKTYCNTTKAELLVSTLKTGTYIVKVQDVSKKIVIK</sequence>
<dbReference type="OrthoDB" id="6475864at2"/>
<evidence type="ECO:0000313" key="5">
    <source>
        <dbReference type="Proteomes" id="UP000319209"/>
    </source>
</evidence>
<dbReference type="InterPro" id="IPR011050">
    <property type="entry name" value="Pectin_lyase_fold/virulence"/>
</dbReference>
<dbReference type="InterPro" id="IPR026444">
    <property type="entry name" value="Secre_tail"/>
</dbReference>
<dbReference type="NCBIfam" id="TIGR04183">
    <property type="entry name" value="Por_Secre_tail"/>
    <property type="match status" value="1"/>
</dbReference>
<dbReference type="Pfam" id="PF18962">
    <property type="entry name" value="Por_Secre_tail"/>
    <property type="match status" value="1"/>
</dbReference>
<reference evidence="4 5" key="1">
    <citation type="submission" date="2019-07" db="EMBL/GenBank/DDBJ databases">
        <title>Genome sequencing for Formosa sp. PS13.</title>
        <authorList>
            <person name="Park S.-J."/>
        </authorList>
    </citation>
    <scope>NUCLEOTIDE SEQUENCE [LARGE SCALE GENOMIC DNA]</scope>
    <source>
        <strain evidence="4 5">PS13</strain>
    </source>
</reference>
<dbReference type="RefSeq" id="WP_143380866.1">
    <property type="nucleotide sequence ID" value="NZ_CP041637.1"/>
</dbReference>